<dbReference type="SMART" id="SM00849">
    <property type="entry name" value="Lactamase_B"/>
    <property type="match status" value="1"/>
</dbReference>
<evidence type="ECO:0000256" key="1">
    <source>
        <dbReference type="SAM" id="Phobius"/>
    </source>
</evidence>
<sequence length="906" mass="104432">MFKSCGVAFHVLVFVSGEPPPMSPRFAQQLKHRLSRFKIQNDEDVLLKDEAHAPAADQQQQRVGGCLVPQVRCEYGEKKVHLIQGDYLATMVNVQVAKIVLEEQMNICAEVVPIPISKGLELMAQNGQNGIYAMLEYWYLSRKFEYMRYVETEKSLVDAGNLGVFGKHGWFILAFMLEQYPGIDIYREFRTDTAAKYLAENSSSNVGRFIGPSVTWISYENQIISNLKLKLEVQFAHSHEPEEEIIGKVMHAHAHKHSALFYLWYPHFLFHLLPLKDVYLPAYSDNCWTVYNQQHGLIDCDYPTEILKKIITPYTAKNRQDLTYFFSKFSYDSKDQVEMMGDVVWNNMSLWDAACKWIRNNTALVKQWIPKSEPQQNAIIIGTIVGSVIVLLILCDIFFFVSLLFFYMYRKKQREKRMRFAPRTLPISVVFTDIQNSTLLWNMFPEKMKTALEIHNLLMRVNIERFRGYECKTQGDSFMIAFDNPILALGFCLSVQRDLLHANWPLELLDHEDTREVKYEEQLVYRGPRVRIGVHYGCDCEIHKDRTTKRIDYIGNTVNKASKIESISVGGRIYCSEEFIESLKQRLTTQHVTSNKEEDSVIKLISEDNIQFKALGVEKLSGLDGLHSIYWVMDMRCKRTLYIQQLELSDVNVENGDFLKIGELEQYISNPASLDEETKSGLLFDLFNALNNGYYDVNAVKPIQNLFSKLEQVAGITPNELSLIIITHAHFDHAGCVWYFKKHYPHIKVAVPALEADRFRNGDPAPSFPTGLASKILKIRGDRKVIKPFEPDLLFHGGESLEEFGVDGKVLQLKGHTEGGISIVLNNKKAAIINDLMGGGFLKYGKPAYHFFLYDWVEILRNIKRLYEEGFEAFLVTHGYAFTREPLKEWLEKELAKHHLDHCLNH</sequence>
<keyword evidence="4" id="KW-1185">Reference proteome</keyword>
<dbReference type="Pfam" id="PF00753">
    <property type="entry name" value="Lactamase_B"/>
    <property type="match status" value="1"/>
</dbReference>
<feature type="transmembrane region" description="Helical" evidence="1">
    <location>
        <begin position="379"/>
        <end position="409"/>
    </location>
</feature>
<dbReference type="GO" id="GO:0043190">
    <property type="term" value="C:ATP-binding cassette (ABC) transporter complex"/>
    <property type="evidence" value="ECO:0007669"/>
    <property type="project" value="InterPro"/>
</dbReference>
<reference evidence="3 4" key="1">
    <citation type="journal article" date="2019" name="Sci. Rep.">
        <title>Nanopore sequencing improves the draft genome of the human pathogenic amoeba Naegleria fowleri.</title>
        <authorList>
            <person name="Liechti N."/>
            <person name="Schurch N."/>
            <person name="Bruggmann R."/>
            <person name="Wittwer M."/>
        </authorList>
    </citation>
    <scope>NUCLEOTIDE SEQUENCE [LARGE SCALE GENOMIC DNA]</scope>
    <source>
        <strain evidence="3 4">ATCC 30894</strain>
    </source>
</reference>
<feature type="domain" description="Guanylate cyclase" evidence="2">
    <location>
        <begin position="428"/>
        <end position="565"/>
    </location>
</feature>
<dbReference type="EMBL" id="VFQX01000022">
    <property type="protein sequence ID" value="KAF0979950.1"/>
    <property type="molecule type" value="Genomic_DNA"/>
</dbReference>
<dbReference type="VEuPathDB" id="AmoebaDB:NfTy_049360"/>
<dbReference type="InterPro" id="IPR007210">
    <property type="entry name" value="ABC_Gly_betaine_transp_sub-bd"/>
</dbReference>
<dbReference type="InterPro" id="IPR029787">
    <property type="entry name" value="Nucleotide_cyclase"/>
</dbReference>
<dbReference type="GO" id="GO:0009190">
    <property type="term" value="P:cyclic nucleotide biosynthetic process"/>
    <property type="evidence" value="ECO:0007669"/>
    <property type="project" value="InterPro"/>
</dbReference>
<dbReference type="InterPro" id="IPR001054">
    <property type="entry name" value="A/G_cyclase"/>
</dbReference>
<comment type="caution">
    <text evidence="3">The sequence shown here is derived from an EMBL/GenBank/DDBJ whole genome shotgun (WGS) entry which is preliminary data.</text>
</comment>
<dbReference type="Pfam" id="PF04069">
    <property type="entry name" value="OpuAC"/>
    <property type="match status" value="1"/>
</dbReference>
<proteinExistence type="predicted"/>
<dbReference type="VEuPathDB" id="AmoebaDB:NF0012550"/>
<keyword evidence="1" id="KW-0472">Membrane</keyword>
<evidence type="ECO:0000313" key="3">
    <source>
        <dbReference type="EMBL" id="KAF0979950.1"/>
    </source>
</evidence>
<keyword evidence="1" id="KW-1133">Transmembrane helix</keyword>
<dbReference type="InterPro" id="IPR036866">
    <property type="entry name" value="RibonucZ/Hydroxyglut_hydro"/>
</dbReference>
<dbReference type="OrthoDB" id="2021138at2759"/>
<dbReference type="PROSITE" id="PS50125">
    <property type="entry name" value="GUANYLATE_CYCLASE_2"/>
    <property type="match status" value="1"/>
</dbReference>
<dbReference type="InterPro" id="IPR050697">
    <property type="entry name" value="Adenylyl/Guanylyl_Cyclase_3/4"/>
</dbReference>
<dbReference type="Gene3D" id="3.30.70.1230">
    <property type="entry name" value="Nucleotide cyclase"/>
    <property type="match status" value="1"/>
</dbReference>
<dbReference type="Proteomes" id="UP000444721">
    <property type="component" value="Unassembled WGS sequence"/>
</dbReference>
<dbReference type="SUPFAM" id="SSF56281">
    <property type="entry name" value="Metallo-hydrolase/oxidoreductase"/>
    <property type="match status" value="1"/>
</dbReference>
<dbReference type="Gene3D" id="3.60.15.10">
    <property type="entry name" value="Ribonuclease Z/Hydroxyacylglutathione hydrolase-like"/>
    <property type="match status" value="1"/>
</dbReference>
<dbReference type="VEuPathDB" id="AmoebaDB:NF0012560"/>
<dbReference type="SUPFAM" id="SSF53850">
    <property type="entry name" value="Periplasmic binding protein-like II"/>
    <property type="match status" value="1"/>
</dbReference>
<evidence type="ECO:0000313" key="4">
    <source>
        <dbReference type="Proteomes" id="UP000444721"/>
    </source>
</evidence>
<dbReference type="Gene3D" id="3.40.190.100">
    <property type="entry name" value="Glycine betaine-binding periplasmic protein, domain 2"/>
    <property type="match status" value="1"/>
</dbReference>
<dbReference type="AlphaFoldDB" id="A0A6A5C266"/>
<organism evidence="3 4">
    <name type="scientific">Naegleria fowleri</name>
    <name type="common">Brain eating amoeba</name>
    <dbReference type="NCBI Taxonomy" id="5763"/>
    <lineage>
        <taxon>Eukaryota</taxon>
        <taxon>Discoba</taxon>
        <taxon>Heterolobosea</taxon>
        <taxon>Tetramitia</taxon>
        <taxon>Eutetramitia</taxon>
        <taxon>Vahlkampfiidae</taxon>
        <taxon>Naegleria</taxon>
    </lineage>
</organism>
<dbReference type="PANTHER" id="PTHR43081:SF1">
    <property type="entry name" value="ADENYLATE CYCLASE, TERMINAL-DIFFERENTIATION SPECIFIC"/>
    <property type="match status" value="1"/>
</dbReference>
<dbReference type="GeneID" id="68108321"/>
<protein>
    <recommendedName>
        <fullName evidence="2">Guanylate cyclase domain-containing protein</fullName>
    </recommendedName>
</protein>
<dbReference type="Gene3D" id="3.40.190.10">
    <property type="entry name" value="Periplasmic binding protein-like II"/>
    <property type="match status" value="1"/>
</dbReference>
<evidence type="ECO:0000259" key="2">
    <source>
        <dbReference type="PROSITE" id="PS50125"/>
    </source>
</evidence>
<keyword evidence="1" id="KW-0812">Transmembrane</keyword>
<dbReference type="SMART" id="SM00044">
    <property type="entry name" value="CYCc"/>
    <property type="match status" value="1"/>
</dbReference>
<dbReference type="GO" id="GO:0022857">
    <property type="term" value="F:transmembrane transporter activity"/>
    <property type="evidence" value="ECO:0007669"/>
    <property type="project" value="InterPro"/>
</dbReference>
<accession>A0A6A5C266</accession>
<gene>
    <name evidence="3" type="ORF">FDP41_001103</name>
</gene>
<dbReference type="CDD" id="cd07302">
    <property type="entry name" value="CHD"/>
    <property type="match status" value="1"/>
</dbReference>
<dbReference type="VEuPathDB" id="AmoebaDB:FDP41_001103"/>
<dbReference type="SUPFAM" id="SSF55073">
    <property type="entry name" value="Nucleotide cyclase"/>
    <property type="match status" value="1"/>
</dbReference>
<dbReference type="Pfam" id="PF00211">
    <property type="entry name" value="Guanylate_cyc"/>
    <property type="match status" value="1"/>
</dbReference>
<dbReference type="InterPro" id="IPR001279">
    <property type="entry name" value="Metallo-B-lactamas"/>
</dbReference>
<dbReference type="PANTHER" id="PTHR43081">
    <property type="entry name" value="ADENYLATE CYCLASE, TERMINAL-DIFFERENTIATION SPECIFIC-RELATED"/>
    <property type="match status" value="1"/>
</dbReference>
<dbReference type="GO" id="GO:0035556">
    <property type="term" value="P:intracellular signal transduction"/>
    <property type="evidence" value="ECO:0007669"/>
    <property type="project" value="InterPro"/>
</dbReference>
<name>A0A6A5C266_NAEFO</name>
<dbReference type="RefSeq" id="XP_044564663.1">
    <property type="nucleotide sequence ID" value="XM_044701394.1"/>
</dbReference>